<reference evidence="1 2" key="1">
    <citation type="submission" date="2019-02" db="EMBL/GenBank/DDBJ databases">
        <title>Deep-cultivation of Planctomycetes and their phenomic and genomic characterization uncovers novel biology.</title>
        <authorList>
            <person name="Wiegand S."/>
            <person name="Jogler M."/>
            <person name="Boedeker C."/>
            <person name="Pinto D."/>
            <person name="Vollmers J."/>
            <person name="Rivas-Marin E."/>
            <person name="Kohn T."/>
            <person name="Peeters S.H."/>
            <person name="Heuer A."/>
            <person name="Rast P."/>
            <person name="Oberbeckmann S."/>
            <person name="Bunk B."/>
            <person name="Jeske O."/>
            <person name="Meyerdierks A."/>
            <person name="Storesund J.E."/>
            <person name="Kallscheuer N."/>
            <person name="Luecker S."/>
            <person name="Lage O.M."/>
            <person name="Pohl T."/>
            <person name="Merkel B.J."/>
            <person name="Hornburger P."/>
            <person name="Mueller R.-W."/>
            <person name="Bruemmer F."/>
            <person name="Labrenz M."/>
            <person name="Spormann A.M."/>
            <person name="Op den Camp H."/>
            <person name="Overmann J."/>
            <person name="Amann R."/>
            <person name="Jetten M.S.M."/>
            <person name="Mascher T."/>
            <person name="Medema M.H."/>
            <person name="Devos D.P."/>
            <person name="Kaster A.-K."/>
            <person name="Ovreas L."/>
            <person name="Rohde M."/>
            <person name="Galperin M.Y."/>
            <person name="Jogler C."/>
        </authorList>
    </citation>
    <scope>NUCLEOTIDE SEQUENCE [LARGE SCALE GENOMIC DNA]</scope>
    <source>
        <strain evidence="1 2">KS4</strain>
    </source>
</reference>
<protein>
    <submittedName>
        <fullName evidence="1">Uncharacterized protein</fullName>
    </submittedName>
</protein>
<dbReference type="EMBL" id="CP036425">
    <property type="protein sequence ID" value="QDU33551.1"/>
    <property type="molecule type" value="Genomic_DNA"/>
</dbReference>
<evidence type="ECO:0000313" key="2">
    <source>
        <dbReference type="Proteomes" id="UP000317369"/>
    </source>
</evidence>
<dbReference type="Proteomes" id="UP000317369">
    <property type="component" value="Chromosome"/>
</dbReference>
<dbReference type="AlphaFoldDB" id="A0A517YTJ6"/>
<accession>A0A517YTJ6</accession>
<evidence type="ECO:0000313" key="1">
    <source>
        <dbReference type="EMBL" id="QDU33551.1"/>
    </source>
</evidence>
<name>A0A517YTJ6_9BACT</name>
<sequence length="90" mass="10255">MAYLIAKKSEISHAYVVAEADLKTIRDIGAAVVSSNEDALIIFAETPDGPVDYPHPNLRPDWFKRGHHSLYFVESMGAIKRYRKYQKAKF</sequence>
<dbReference type="KEGG" id="pcor:KS4_16020"/>
<keyword evidence="2" id="KW-1185">Reference proteome</keyword>
<dbReference type="RefSeq" id="WP_145076676.1">
    <property type="nucleotide sequence ID" value="NZ_CP036425.1"/>
</dbReference>
<proteinExistence type="predicted"/>
<gene>
    <name evidence="1" type="ORF">KS4_16020</name>
</gene>
<organism evidence="1 2">
    <name type="scientific">Poriferisphaera corsica</name>
    <dbReference type="NCBI Taxonomy" id="2528020"/>
    <lineage>
        <taxon>Bacteria</taxon>
        <taxon>Pseudomonadati</taxon>
        <taxon>Planctomycetota</taxon>
        <taxon>Phycisphaerae</taxon>
        <taxon>Phycisphaerales</taxon>
        <taxon>Phycisphaeraceae</taxon>
        <taxon>Poriferisphaera</taxon>
    </lineage>
</organism>